<protein>
    <submittedName>
        <fullName evidence="1">Uncharacterized protein</fullName>
    </submittedName>
</protein>
<accession>A0A0E2BEE2</accession>
<dbReference type="Proteomes" id="UP000006329">
    <property type="component" value="Unassembled WGS sequence"/>
</dbReference>
<reference evidence="1" key="1">
    <citation type="submission" date="2012-10" db="EMBL/GenBank/DDBJ databases">
        <authorList>
            <person name="Harkins D.M."/>
            <person name="Durkin A.S."/>
            <person name="Brinkac L.M."/>
            <person name="Haft D.H."/>
            <person name="Selengut J.D."/>
            <person name="Sanka R."/>
            <person name="DePew J."/>
            <person name="Purushe J."/>
            <person name="Matthias M.A."/>
            <person name="Vinetz J.M."/>
            <person name="Sutton G.G."/>
            <person name="Nierman W.C."/>
            <person name="Fouts D.E."/>
        </authorList>
    </citation>
    <scope>NUCLEOTIDE SEQUENCE [LARGE SCALE GENOMIC DNA]</scope>
    <source>
        <strain evidence="1">MOR084</strain>
    </source>
</reference>
<comment type="caution">
    <text evidence="1">The sequence shown here is derived from an EMBL/GenBank/DDBJ whole genome shotgun (WGS) entry which is preliminary data.</text>
</comment>
<sequence>MIVFRKMNFAILYFQKLEKRSKFDSKRFRSTWKWKAKDFTNRKHEKNIMLRLFQNLECETLSKKPTILGLAQFREDFHIFKKIPR</sequence>
<evidence type="ECO:0000313" key="1">
    <source>
        <dbReference type="EMBL" id="EKO33660.1"/>
    </source>
</evidence>
<name>A0A0E2BEE2_9LEPT</name>
<dbReference type="AlphaFoldDB" id="A0A0E2BEE2"/>
<gene>
    <name evidence="1" type="ORF">LEP1GSC179_3235</name>
</gene>
<proteinExistence type="predicted"/>
<evidence type="ECO:0000313" key="2">
    <source>
        <dbReference type="Proteomes" id="UP000006329"/>
    </source>
</evidence>
<keyword evidence="2" id="KW-1185">Reference proteome</keyword>
<dbReference type="EMBL" id="AHON02000047">
    <property type="protein sequence ID" value="EKO33660.1"/>
    <property type="molecule type" value="Genomic_DNA"/>
</dbReference>
<organism evidence="1 2">
    <name type="scientific">Leptospira santarosai str. MOR084</name>
    <dbReference type="NCBI Taxonomy" id="1049984"/>
    <lineage>
        <taxon>Bacteria</taxon>
        <taxon>Pseudomonadati</taxon>
        <taxon>Spirochaetota</taxon>
        <taxon>Spirochaetia</taxon>
        <taxon>Leptospirales</taxon>
        <taxon>Leptospiraceae</taxon>
        <taxon>Leptospira</taxon>
    </lineage>
</organism>